<dbReference type="Pfam" id="PF00703">
    <property type="entry name" value="Glyco_hydro_2"/>
    <property type="match status" value="1"/>
</dbReference>
<dbReference type="InterPro" id="IPR050887">
    <property type="entry name" value="Beta-mannosidase_GH2"/>
</dbReference>
<evidence type="ECO:0000259" key="8">
    <source>
        <dbReference type="Pfam" id="PF17753"/>
    </source>
</evidence>
<keyword evidence="6" id="KW-0326">Glycosidase</keyword>
<evidence type="ECO:0000256" key="2">
    <source>
        <dbReference type="ARBA" id="ARBA00007401"/>
    </source>
</evidence>
<dbReference type="AlphaFoldDB" id="A0A3E0WFM7"/>
<dbReference type="EC" id="3.2.1.25" evidence="3"/>
<feature type="domain" description="Beta-mannosidase Ig-fold" evidence="8">
    <location>
        <begin position="746"/>
        <end position="826"/>
    </location>
</feature>
<dbReference type="Pfam" id="PF22666">
    <property type="entry name" value="Glyco_hydro_2_N2"/>
    <property type="match status" value="1"/>
</dbReference>
<dbReference type="PANTHER" id="PTHR43730">
    <property type="entry name" value="BETA-MANNOSIDASE"/>
    <property type="match status" value="1"/>
</dbReference>
<dbReference type="Gene3D" id="3.20.20.80">
    <property type="entry name" value="Glycosidases"/>
    <property type="match status" value="1"/>
</dbReference>
<evidence type="ECO:0000259" key="9">
    <source>
        <dbReference type="Pfam" id="PF22666"/>
    </source>
</evidence>
<protein>
    <recommendedName>
        <fullName evidence="3">beta-mannosidase</fullName>
        <ecNumber evidence="3">3.2.1.25</ecNumber>
    </recommendedName>
</protein>
<proteinExistence type="inferred from homology"/>
<dbReference type="InterPro" id="IPR041625">
    <property type="entry name" value="Beta-mannosidase_Ig"/>
</dbReference>
<keyword evidence="4" id="KW-0378">Hydrolase</keyword>
<evidence type="ECO:0000256" key="4">
    <source>
        <dbReference type="ARBA" id="ARBA00022801"/>
    </source>
</evidence>
<dbReference type="PANTHER" id="PTHR43730:SF1">
    <property type="entry name" value="BETA-MANNOSIDASE"/>
    <property type="match status" value="1"/>
</dbReference>
<dbReference type="SUPFAM" id="SSF51445">
    <property type="entry name" value="(Trans)glycosidases"/>
    <property type="match status" value="1"/>
</dbReference>
<reference evidence="10 11" key="1">
    <citation type="submission" date="2017-04" db="EMBL/GenBank/DDBJ databases">
        <title>Comparative genome analysis of Subtercola boreus.</title>
        <authorList>
            <person name="Cho Y.-J."/>
            <person name="Cho A."/>
            <person name="Kim O.-S."/>
            <person name="Lee J.-I."/>
        </authorList>
    </citation>
    <scope>NUCLEOTIDE SEQUENCE [LARGE SCALE GENOMIC DNA]</scope>
    <source>
        <strain evidence="10 11">P28004</strain>
    </source>
</reference>
<dbReference type="InterPro" id="IPR054593">
    <property type="entry name" value="Beta-mannosidase-like_N2"/>
</dbReference>
<dbReference type="Gene3D" id="2.60.120.260">
    <property type="entry name" value="Galactose-binding domain-like"/>
    <property type="match status" value="1"/>
</dbReference>
<dbReference type="InterPro" id="IPR006102">
    <property type="entry name" value="Ig-like_GH2"/>
</dbReference>
<sequence length="832" mass="92722">MNTTTTRNPTVTESKTSRRLHDGWSVEAVGGPVEASVAGRSISASVPGSVHTDLLAAGLITDPYLDDHERLQAWIGACDWEYRTSFDWDDDGAENVELVFEGLDTVASITLNGSLVAETRNMHRTYRFDVLPLLHKGKNELTVRFDSAVRYADSESLRQGYRPHVNHHPYNSIRKMACSFGWDWGPDTATVGLWRGVTLQSWSRARLQSVRPTVTVNGTDGVATVRVEIERGETTAPAASALSAHITVGDMSAIVALEPGEIVAEARIVVNDAELWWPIGHGEHPLYDIDVVLTDGEAELDSWRGRIGFRTVRIDTEPDESGTPFTILVNDRPIYIKGANWIPDDAFPHRVDRARYERRIVQATHANINLLRVWGGGIYESDDFYDVCDELGMLTWQDFLFACAAYSEEEPMRSEVEAEARDNIVRLMPHPSLVIWNGSNENIWGYQEWGWEKRLGERSWGLGYYLDLLPNLLAELDPTRGYTPSSPFSPTDEHHPNDPNHGSVHLWELWNRQDYPHYRDHNPRFVGEFGWQGPPTWSTMTRSITDSPLTPESPGMLVHQKAQDGNVKLIDGLVAHLELPDDIDDWHWAMSLNQATAVQTGIEHFRSLAPHCMGSIVWQLNDCWPVTSWAAIDGDGRAKPLLYAIKHAYSDRMLTLQPRGDELIASASNDTGSSWSGTATVRRLRFDGTELATSAVECEVPARTTATIRIDLAAATPDDASSELLEVTLGGQRALWFFTEYRESKLQAPELNVRSSSVEGGYAVTVTAGNLVRDIALLVDKLDVRAHIDDQIVTLLPGESITFTVTSDAQIEHSDWSKSTVLRSANQLVVTA</sequence>
<evidence type="ECO:0000313" key="10">
    <source>
        <dbReference type="EMBL" id="RFA29104.1"/>
    </source>
</evidence>
<dbReference type="GO" id="GO:0004567">
    <property type="term" value="F:beta-mannosidase activity"/>
    <property type="evidence" value="ECO:0007669"/>
    <property type="project" value="UniProtKB-EC"/>
</dbReference>
<dbReference type="Gene3D" id="2.60.40.10">
    <property type="entry name" value="Immunoglobulins"/>
    <property type="match status" value="2"/>
</dbReference>
<dbReference type="InterPro" id="IPR013783">
    <property type="entry name" value="Ig-like_fold"/>
</dbReference>
<dbReference type="InterPro" id="IPR017853">
    <property type="entry name" value="GH"/>
</dbReference>
<organism evidence="10 11">
    <name type="scientific">Subtercola boreus</name>
    <dbReference type="NCBI Taxonomy" id="120213"/>
    <lineage>
        <taxon>Bacteria</taxon>
        <taxon>Bacillati</taxon>
        <taxon>Actinomycetota</taxon>
        <taxon>Actinomycetes</taxon>
        <taxon>Micrococcales</taxon>
        <taxon>Microbacteriaceae</taxon>
        <taxon>Subtercola</taxon>
    </lineage>
</organism>
<dbReference type="Pfam" id="PF17753">
    <property type="entry name" value="Ig_mannosidase"/>
    <property type="match status" value="1"/>
</dbReference>
<gene>
    <name evidence="10" type="ORF">B7R25_02265</name>
</gene>
<dbReference type="RefSeq" id="WP_116417374.1">
    <property type="nucleotide sequence ID" value="NZ_NBXC01000006.1"/>
</dbReference>
<evidence type="ECO:0000256" key="5">
    <source>
        <dbReference type="ARBA" id="ARBA00023180"/>
    </source>
</evidence>
<comment type="caution">
    <text evidence="10">The sequence shown here is derived from an EMBL/GenBank/DDBJ whole genome shotgun (WGS) entry which is preliminary data.</text>
</comment>
<dbReference type="OrthoDB" id="9758603at2"/>
<evidence type="ECO:0000259" key="7">
    <source>
        <dbReference type="Pfam" id="PF00703"/>
    </source>
</evidence>
<dbReference type="SUPFAM" id="SSF49303">
    <property type="entry name" value="beta-Galactosidase/glucuronidase domain"/>
    <property type="match status" value="2"/>
</dbReference>
<feature type="domain" description="Glycoside hydrolase family 2 immunoglobulin-like beta-sandwich" evidence="7">
    <location>
        <begin position="207"/>
        <end position="310"/>
    </location>
</feature>
<evidence type="ECO:0000256" key="6">
    <source>
        <dbReference type="ARBA" id="ARBA00023295"/>
    </source>
</evidence>
<name>A0A3E0WFM7_9MICO</name>
<feature type="domain" description="Beta-mannosidase-like galactose-binding" evidence="9">
    <location>
        <begin position="41"/>
        <end position="195"/>
    </location>
</feature>
<dbReference type="InterPro" id="IPR008979">
    <property type="entry name" value="Galactose-bd-like_sf"/>
</dbReference>
<dbReference type="Proteomes" id="UP000257080">
    <property type="component" value="Unassembled WGS sequence"/>
</dbReference>
<dbReference type="GO" id="GO:0006516">
    <property type="term" value="P:glycoprotein catabolic process"/>
    <property type="evidence" value="ECO:0007669"/>
    <property type="project" value="TreeGrafter"/>
</dbReference>
<evidence type="ECO:0000256" key="1">
    <source>
        <dbReference type="ARBA" id="ARBA00000829"/>
    </source>
</evidence>
<comment type="similarity">
    <text evidence="2">Belongs to the glycosyl hydrolase 2 family.</text>
</comment>
<evidence type="ECO:0000256" key="3">
    <source>
        <dbReference type="ARBA" id="ARBA00012754"/>
    </source>
</evidence>
<keyword evidence="5" id="KW-0325">Glycoprotein</keyword>
<dbReference type="InterPro" id="IPR036156">
    <property type="entry name" value="Beta-gal/glucu_dom_sf"/>
</dbReference>
<dbReference type="SUPFAM" id="SSF49785">
    <property type="entry name" value="Galactose-binding domain-like"/>
    <property type="match status" value="1"/>
</dbReference>
<accession>A0A3E0WFM7</accession>
<dbReference type="EMBL" id="NBXE01000006">
    <property type="protein sequence ID" value="RFA29104.1"/>
    <property type="molecule type" value="Genomic_DNA"/>
</dbReference>
<dbReference type="GO" id="GO:0005975">
    <property type="term" value="P:carbohydrate metabolic process"/>
    <property type="evidence" value="ECO:0007669"/>
    <property type="project" value="InterPro"/>
</dbReference>
<comment type="catalytic activity">
    <reaction evidence="1">
        <text>Hydrolysis of terminal, non-reducing beta-D-mannose residues in beta-D-mannosides.</text>
        <dbReference type="EC" id="3.2.1.25"/>
    </reaction>
</comment>
<dbReference type="FunFam" id="3.20.20.80:FF:000050">
    <property type="entry name" value="Beta-mannosidase B"/>
    <property type="match status" value="1"/>
</dbReference>
<evidence type="ECO:0000313" key="11">
    <source>
        <dbReference type="Proteomes" id="UP000257080"/>
    </source>
</evidence>